<feature type="signal peptide" evidence="1">
    <location>
        <begin position="1"/>
        <end position="19"/>
    </location>
</feature>
<protein>
    <recommendedName>
        <fullName evidence="4">Lipoprotein</fullName>
    </recommendedName>
</protein>
<dbReference type="STRING" id="869212.Turpa_2004"/>
<gene>
    <name evidence="2" type="ordered locus">Turpa_2004</name>
</gene>
<dbReference type="Proteomes" id="UP000006048">
    <property type="component" value="Chromosome"/>
</dbReference>
<evidence type="ECO:0000313" key="2">
    <source>
        <dbReference type="EMBL" id="AFM12650.1"/>
    </source>
</evidence>
<reference evidence="2 3" key="1">
    <citation type="submission" date="2012-06" db="EMBL/GenBank/DDBJ databases">
        <title>The complete chromosome of genome of Turneriella parva DSM 21527.</title>
        <authorList>
            <consortium name="US DOE Joint Genome Institute (JGI-PGF)"/>
            <person name="Lucas S."/>
            <person name="Han J."/>
            <person name="Lapidus A."/>
            <person name="Bruce D."/>
            <person name="Goodwin L."/>
            <person name="Pitluck S."/>
            <person name="Peters L."/>
            <person name="Kyrpides N."/>
            <person name="Mavromatis K."/>
            <person name="Ivanova N."/>
            <person name="Mikhailova N."/>
            <person name="Chertkov O."/>
            <person name="Detter J.C."/>
            <person name="Tapia R."/>
            <person name="Han C."/>
            <person name="Land M."/>
            <person name="Hauser L."/>
            <person name="Markowitz V."/>
            <person name="Cheng J.-F."/>
            <person name="Hugenholtz P."/>
            <person name="Woyke T."/>
            <person name="Wu D."/>
            <person name="Gronow S."/>
            <person name="Wellnitz S."/>
            <person name="Brambilla E."/>
            <person name="Klenk H.-P."/>
            <person name="Eisen J.A."/>
        </authorList>
    </citation>
    <scope>NUCLEOTIDE SEQUENCE [LARGE SCALE GENOMIC DNA]</scope>
    <source>
        <strain evidence="3">ATCC BAA-1111 / DSM 21527 / NCTC 11395 / H</strain>
    </source>
</reference>
<dbReference type="EMBL" id="CP002959">
    <property type="protein sequence ID" value="AFM12650.1"/>
    <property type="molecule type" value="Genomic_DNA"/>
</dbReference>
<organism evidence="2 3">
    <name type="scientific">Turneriella parva (strain ATCC BAA-1111 / DSM 21527 / NCTC 11395 / H)</name>
    <name type="common">Leptospira parva</name>
    <dbReference type="NCBI Taxonomy" id="869212"/>
    <lineage>
        <taxon>Bacteria</taxon>
        <taxon>Pseudomonadati</taxon>
        <taxon>Spirochaetota</taxon>
        <taxon>Spirochaetia</taxon>
        <taxon>Leptospirales</taxon>
        <taxon>Leptospiraceae</taxon>
        <taxon>Turneriella</taxon>
    </lineage>
</organism>
<evidence type="ECO:0000313" key="3">
    <source>
        <dbReference type="Proteomes" id="UP000006048"/>
    </source>
</evidence>
<dbReference type="HOGENOM" id="CLU_524722_0_0_12"/>
<evidence type="ECO:0000256" key="1">
    <source>
        <dbReference type="SAM" id="SignalP"/>
    </source>
</evidence>
<name>I4B5U3_TURPD</name>
<accession>I4B5U3</accession>
<keyword evidence="1" id="KW-0732">Signal</keyword>
<dbReference type="RefSeq" id="WP_014803157.1">
    <property type="nucleotide sequence ID" value="NC_018020.1"/>
</dbReference>
<proteinExistence type="predicted"/>
<sequence length="519" mass="57668">MKRLCCILVFAAASGSLSATGTTAIGTFSRRFDSPVSKEIILRFPIFLSKAYTRAKKGRVMYPNEFSRMRDEKKIASRVIYAPEEYAQISKLVEGGNLLTGEIFEYAEKAKDEDGNEIEPTAEVPDKKYVLVKLYHYSASTGKISAFTVYSKPETVVIDLLRTMLPLEKDRYLSRPITSASKLAIMAPLEPVELNDFYISLLSQKFKVHALSGSDFESTTPKDLQYTRHLVTQGVSYFAPMLTVSEMPPPLSAAGDNEANNADYNAFSAIVARKDYGFDRELRGILGRIRGRTGADYLLLLNPDGKNSFARGFDLTTGGMVWYQDSFPAKSSANSEMLASMISEMQRPLVILSEEQINKIAEEKDRMSAQGASGGLASVAILDFYDRTNTPLYTWLASSLSIAIDDSMKKIFEYDRANEKKSFEAGSRIFRSPTDVNEKTLKEFQAATGADYLIFGFYSVSAKTGNIVIESKIFDLAKKKEIGGSTTESPVDVRLFNVVDEISQGIVQDIFSMTQQQTK</sequence>
<dbReference type="AlphaFoldDB" id="I4B5U3"/>
<feature type="chain" id="PRO_5003686342" description="Lipoprotein" evidence="1">
    <location>
        <begin position="20"/>
        <end position="519"/>
    </location>
</feature>
<dbReference type="KEGG" id="tpx:Turpa_2004"/>
<evidence type="ECO:0008006" key="4">
    <source>
        <dbReference type="Google" id="ProtNLM"/>
    </source>
</evidence>
<keyword evidence="3" id="KW-1185">Reference proteome</keyword>